<protein>
    <submittedName>
        <fullName evidence="1">Uncharacterized protein</fullName>
    </submittedName>
</protein>
<evidence type="ECO:0000313" key="1">
    <source>
        <dbReference type="EMBL" id="GAA3610552.1"/>
    </source>
</evidence>
<proteinExistence type="predicted"/>
<evidence type="ECO:0000313" key="2">
    <source>
        <dbReference type="Proteomes" id="UP001500630"/>
    </source>
</evidence>
<sequence length="46" mass="5226">MPFMRHVRGQLLKAGVAARDIHYEAFGPDLWLAATQKIRPLPVRPT</sequence>
<dbReference type="Proteomes" id="UP001500630">
    <property type="component" value="Unassembled WGS sequence"/>
</dbReference>
<dbReference type="RefSeq" id="WP_345575734.1">
    <property type="nucleotide sequence ID" value="NZ_BAABDQ010000046.1"/>
</dbReference>
<dbReference type="InterPro" id="IPR039261">
    <property type="entry name" value="FNR_nucleotide-bd"/>
</dbReference>
<dbReference type="SUPFAM" id="SSF52343">
    <property type="entry name" value="Ferredoxin reductase-like, C-terminal NADP-linked domain"/>
    <property type="match status" value="1"/>
</dbReference>
<gene>
    <name evidence="1" type="ORF">GCM10022419_114450</name>
</gene>
<comment type="caution">
    <text evidence="1">The sequence shown here is derived from an EMBL/GenBank/DDBJ whole genome shotgun (WGS) entry which is preliminary data.</text>
</comment>
<organism evidence="1 2">
    <name type="scientific">Nonomuraea rosea</name>
    <dbReference type="NCBI Taxonomy" id="638574"/>
    <lineage>
        <taxon>Bacteria</taxon>
        <taxon>Bacillati</taxon>
        <taxon>Actinomycetota</taxon>
        <taxon>Actinomycetes</taxon>
        <taxon>Streptosporangiales</taxon>
        <taxon>Streptosporangiaceae</taxon>
        <taxon>Nonomuraea</taxon>
    </lineage>
</organism>
<accession>A0ABP6ZK59</accession>
<reference evidence="2" key="1">
    <citation type="journal article" date="2019" name="Int. J. Syst. Evol. Microbiol.">
        <title>The Global Catalogue of Microorganisms (GCM) 10K type strain sequencing project: providing services to taxonomists for standard genome sequencing and annotation.</title>
        <authorList>
            <consortium name="The Broad Institute Genomics Platform"/>
            <consortium name="The Broad Institute Genome Sequencing Center for Infectious Disease"/>
            <person name="Wu L."/>
            <person name="Ma J."/>
        </authorList>
    </citation>
    <scope>NUCLEOTIDE SEQUENCE [LARGE SCALE GENOMIC DNA]</scope>
    <source>
        <strain evidence="2">JCM 17326</strain>
    </source>
</reference>
<keyword evidence="2" id="KW-1185">Reference proteome</keyword>
<dbReference type="Gene3D" id="3.40.50.80">
    <property type="entry name" value="Nucleotide-binding domain of ferredoxin-NADP reductase (FNR) module"/>
    <property type="match status" value="1"/>
</dbReference>
<name>A0ABP6ZK59_9ACTN</name>
<dbReference type="EMBL" id="BAABDQ010000046">
    <property type="protein sequence ID" value="GAA3610552.1"/>
    <property type="molecule type" value="Genomic_DNA"/>
</dbReference>